<dbReference type="EMBL" id="CAJNNW010008250">
    <property type="protein sequence ID" value="CAE8649861.1"/>
    <property type="molecule type" value="Genomic_DNA"/>
</dbReference>
<evidence type="ECO:0000313" key="2">
    <source>
        <dbReference type="EMBL" id="CAE8649861.1"/>
    </source>
</evidence>
<protein>
    <submittedName>
        <fullName evidence="2">Uncharacterized protein</fullName>
    </submittedName>
</protein>
<sequence>YLKQWILARKQTSRVEDIHPSAWFQSQLASWKKAYQQWQKKQSDFKAKLQKKASDKAAKAVKKAMAEKAAVMKAAAAAAKKAAAEKEGKEVEEEEPVPMEEEAEEEEEVEVDFEGVDIFGLDDVDDIGDGIPLQKDFASEDWTLISLWFELHLLAHAFKKDCNDEERLGVTLDHLAFYYSKYYRKNLDLKSFGVESFGDLVNLAKDAVLVNKDGVLESNLDEEMENSQVFVKMAEEARRFRTLEIDMGKEDVKLKFQTPQMQMPQIPISAVGNFPAMVANIAGGNAMVGKGTKGKGNGKGVFSQGFGGQDFGKGKGKGKWQQQQKGW</sequence>
<gene>
    <name evidence="2" type="ORF">PGLA2088_LOCUS7800</name>
</gene>
<name>A0A813IBC7_POLGL</name>
<comment type="caution">
    <text evidence="2">The sequence shown here is derived from an EMBL/GenBank/DDBJ whole genome shotgun (WGS) entry which is preliminary data.</text>
</comment>
<reference evidence="2" key="1">
    <citation type="submission" date="2021-02" db="EMBL/GenBank/DDBJ databases">
        <authorList>
            <person name="Dougan E. K."/>
            <person name="Rhodes N."/>
            <person name="Thang M."/>
            <person name="Chan C."/>
        </authorList>
    </citation>
    <scope>NUCLEOTIDE SEQUENCE</scope>
</reference>
<feature type="compositionally biased region" description="Acidic residues" evidence="1">
    <location>
        <begin position="90"/>
        <end position="106"/>
    </location>
</feature>
<organism evidence="2 3">
    <name type="scientific">Polarella glacialis</name>
    <name type="common">Dinoflagellate</name>
    <dbReference type="NCBI Taxonomy" id="89957"/>
    <lineage>
        <taxon>Eukaryota</taxon>
        <taxon>Sar</taxon>
        <taxon>Alveolata</taxon>
        <taxon>Dinophyceae</taxon>
        <taxon>Suessiales</taxon>
        <taxon>Suessiaceae</taxon>
        <taxon>Polarella</taxon>
    </lineage>
</organism>
<evidence type="ECO:0000313" key="3">
    <source>
        <dbReference type="Proteomes" id="UP000626109"/>
    </source>
</evidence>
<evidence type="ECO:0000256" key="1">
    <source>
        <dbReference type="SAM" id="MobiDB-lite"/>
    </source>
</evidence>
<proteinExistence type="predicted"/>
<feature type="region of interest" description="Disordered" evidence="1">
    <location>
        <begin position="299"/>
        <end position="327"/>
    </location>
</feature>
<dbReference type="AlphaFoldDB" id="A0A813IBC7"/>
<accession>A0A813IBC7</accession>
<feature type="region of interest" description="Disordered" evidence="1">
    <location>
        <begin position="84"/>
        <end position="106"/>
    </location>
</feature>
<dbReference type="Proteomes" id="UP000626109">
    <property type="component" value="Unassembled WGS sequence"/>
</dbReference>
<feature type="compositionally biased region" description="Gly residues" evidence="1">
    <location>
        <begin position="299"/>
        <end position="311"/>
    </location>
</feature>
<feature type="non-terminal residue" evidence="2">
    <location>
        <position position="1"/>
    </location>
</feature>